<feature type="domain" description="F-box" evidence="1">
    <location>
        <begin position="2"/>
        <end position="52"/>
    </location>
</feature>
<dbReference type="Pfam" id="PF07734">
    <property type="entry name" value="FBA_1"/>
    <property type="match status" value="1"/>
</dbReference>
<protein>
    <recommendedName>
        <fullName evidence="1">F-box domain-containing protein</fullName>
    </recommendedName>
</protein>
<dbReference type="CDD" id="cd22157">
    <property type="entry name" value="F-box_AtFBW1-like"/>
    <property type="match status" value="1"/>
</dbReference>
<dbReference type="InterPro" id="IPR017451">
    <property type="entry name" value="F-box-assoc_interact_dom"/>
</dbReference>
<organism evidence="2 3">
    <name type="scientific">Corchorus olitorius</name>
    <dbReference type="NCBI Taxonomy" id="93759"/>
    <lineage>
        <taxon>Eukaryota</taxon>
        <taxon>Viridiplantae</taxon>
        <taxon>Streptophyta</taxon>
        <taxon>Embryophyta</taxon>
        <taxon>Tracheophyta</taxon>
        <taxon>Spermatophyta</taxon>
        <taxon>Magnoliopsida</taxon>
        <taxon>eudicotyledons</taxon>
        <taxon>Gunneridae</taxon>
        <taxon>Pentapetalae</taxon>
        <taxon>rosids</taxon>
        <taxon>malvids</taxon>
        <taxon>Malvales</taxon>
        <taxon>Malvaceae</taxon>
        <taxon>Grewioideae</taxon>
        <taxon>Apeibeae</taxon>
        <taxon>Corchorus</taxon>
    </lineage>
</organism>
<dbReference type="Proteomes" id="UP000187203">
    <property type="component" value="Unassembled WGS sequence"/>
</dbReference>
<accession>A0A1R3JKP4</accession>
<evidence type="ECO:0000313" key="2">
    <source>
        <dbReference type="EMBL" id="OMO95355.1"/>
    </source>
</evidence>
<name>A0A1R3JKP4_9ROSI</name>
<dbReference type="SMART" id="SM00256">
    <property type="entry name" value="FBOX"/>
    <property type="match status" value="1"/>
</dbReference>
<dbReference type="OrthoDB" id="1054471at2759"/>
<dbReference type="Gene3D" id="1.20.1280.50">
    <property type="match status" value="1"/>
</dbReference>
<dbReference type="NCBIfam" id="TIGR01640">
    <property type="entry name" value="F_box_assoc_1"/>
    <property type="match status" value="1"/>
</dbReference>
<dbReference type="InterPro" id="IPR006527">
    <property type="entry name" value="F-box-assoc_dom_typ1"/>
</dbReference>
<dbReference type="AlphaFoldDB" id="A0A1R3JKP4"/>
<evidence type="ECO:0000259" key="1">
    <source>
        <dbReference type="PROSITE" id="PS50181"/>
    </source>
</evidence>
<dbReference type="PANTHER" id="PTHR31672">
    <property type="entry name" value="BNACNNG10540D PROTEIN"/>
    <property type="match status" value="1"/>
</dbReference>
<keyword evidence="3" id="KW-1185">Reference proteome</keyword>
<dbReference type="Pfam" id="PF00646">
    <property type="entry name" value="F-box"/>
    <property type="match status" value="1"/>
</dbReference>
<sequence length="415" mass="47935">MSGLSNSIPDEICEEILERLPVKSLVRFKATCKPWKSLISDPSFVDHHLNRSAARCRKLAIFFEDIGKTENSSNSRSVVHLLDLGYPAKEAKWRRSLNSVVNFFGQNFVVYDICKMVNTVWTRINRIANSEKPTVMEFPSSVPSCIFFRCCTFRGLMMVGSDSADTEFSLCNPSTRQSWNIPNPPNCKFLDAAALGYDFIVKTHKVVIIRQIYFAHSQYEIAVYNVKTSSWTTFTVDIKDDDPTLDFWTYSLTLANGAPHWMTNSISPRIYQIACFDFTENELIRFPIPDTNNDYETYDPHLFEMEERLCIAFFRFCVPFFPFFPYHKVEIWVMMEHGVGESWTRLALSRDQIPAGFDFHRPISFAKDGMVSLVREADSIAIYIGNKKRIEIKSRIHYCLFRMLASPYVESLVSI</sequence>
<proteinExistence type="predicted"/>
<gene>
    <name evidence="2" type="ORF">COLO4_15956</name>
</gene>
<dbReference type="InterPro" id="IPR001810">
    <property type="entry name" value="F-box_dom"/>
</dbReference>
<dbReference type="PROSITE" id="PS50181">
    <property type="entry name" value="FBOX"/>
    <property type="match status" value="1"/>
</dbReference>
<reference evidence="3" key="1">
    <citation type="submission" date="2013-09" db="EMBL/GenBank/DDBJ databases">
        <title>Corchorus olitorius genome sequencing.</title>
        <authorList>
            <person name="Alam M."/>
            <person name="Haque M.S."/>
            <person name="Islam M.S."/>
            <person name="Emdad E.M."/>
            <person name="Islam M.M."/>
            <person name="Ahmed B."/>
            <person name="Halim A."/>
            <person name="Hossen Q.M.M."/>
            <person name="Hossain M.Z."/>
            <person name="Ahmed R."/>
            <person name="Khan M.M."/>
            <person name="Islam R."/>
            <person name="Rashid M.M."/>
            <person name="Khan S.A."/>
            <person name="Rahman M.S."/>
            <person name="Alam M."/>
            <person name="Yahiya A.S."/>
            <person name="Khan M.S."/>
            <person name="Azam M.S."/>
            <person name="Haque T."/>
            <person name="Lashkar M.Z.H."/>
            <person name="Akhand A.I."/>
            <person name="Morshed G."/>
            <person name="Roy S."/>
            <person name="Uddin K.S."/>
            <person name="Rabeya T."/>
            <person name="Hossain A.S."/>
            <person name="Chowdhury A."/>
            <person name="Snigdha A.R."/>
            <person name="Mortoza M.S."/>
            <person name="Matin S.A."/>
            <person name="Hoque S.M.E."/>
            <person name="Islam M.K."/>
            <person name="Roy D.K."/>
            <person name="Haider R."/>
            <person name="Moosa M.M."/>
            <person name="Elias S.M."/>
            <person name="Hasan A.M."/>
            <person name="Jahan S."/>
            <person name="Shafiuddin M."/>
            <person name="Mahmood N."/>
            <person name="Shommy N.S."/>
        </authorList>
    </citation>
    <scope>NUCLEOTIDE SEQUENCE [LARGE SCALE GENOMIC DNA]</scope>
    <source>
        <strain evidence="3">cv. O-4</strain>
    </source>
</reference>
<comment type="caution">
    <text evidence="2">The sequence shown here is derived from an EMBL/GenBank/DDBJ whole genome shotgun (WGS) entry which is preliminary data.</text>
</comment>
<dbReference type="InterPro" id="IPR036047">
    <property type="entry name" value="F-box-like_dom_sf"/>
</dbReference>
<evidence type="ECO:0000313" key="3">
    <source>
        <dbReference type="Proteomes" id="UP000187203"/>
    </source>
</evidence>
<dbReference type="InterPro" id="IPR050796">
    <property type="entry name" value="SCF_F-box_component"/>
</dbReference>
<dbReference type="PANTHER" id="PTHR31672:SF13">
    <property type="entry name" value="F-BOX PROTEIN CPR30-LIKE"/>
    <property type="match status" value="1"/>
</dbReference>
<dbReference type="EMBL" id="AWUE01015846">
    <property type="protein sequence ID" value="OMO95355.1"/>
    <property type="molecule type" value="Genomic_DNA"/>
</dbReference>
<dbReference type="SUPFAM" id="SSF81383">
    <property type="entry name" value="F-box domain"/>
    <property type="match status" value="1"/>
</dbReference>